<reference evidence="5" key="1">
    <citation type="submission" date="2013-10" db="EMBL/GenBank/DDBJ databases">
        <title>Genome sequencing of Onchocerca volvulus.</title>
        <authorList>
            <person name="Cotton J."/>
            <person name="Tsai J."/>
            <person name="Stanley E."/>
            <person name="Tracey A."/>
            <person name="Holroyd N."/>
            <person name="Lustigman S."/>
            <person name="Berriman M."/>
        </authorList>
    </citation>
    <scope>NUCLEOTIDE SEQUENCE</scope>
</reference>
<evidence type="ECO:0000259" key="3">
    <source>
        <dbReference type="Pfam" id="PF04218"/>
    </source>
</evidence>
<accession>A0A8R1U042</accession>
<dbReference type="PANTHER" id="PTHR36911">
    <property type="entry name" value="LIM ZINC-BINDING DOMAIN-CONTAINING PROTEIN-RELATED"/>
    <property type="match status" value="1"/>
</dbReference>
<dbReference type="Pfam" id="PF04218">
    <property type="entry name" value="CENP-B_N"/>
    <property type="match status" value="1"/>
</dbReference>
<feature type="compositionally biased region" description="Polar residues" evidence="2">
    <location>
        <begin position="366"/>
        <end position="386"/>
    </location>
</feature>
<comment type="subcellular location">
    <subcellularLocation>
        <location evidence="1">Nucleus</location>
    </subcellularLocation>
</comment>
<feature type="region of interest" description="Disordered" evidence="2">
    <location>
        <begin position="1"/>
        <end position="75"/>
    </location>
</feature>
<name>A0A8R1U042_ONCVO</name>
<protein>
    <submittedName>
        <fullName evidence="4">HTH psq-type domain-containing protein</fullName>
    </submittedName>
</protein>
<evidence type="ECO:0000256" key="2">
    <source>
        <dbReference type="SAM" id="MobiDB-lite"/>
    </source>
</evidence>
<feature type="region of interest" description="Disordered" evidence="2">
    <location>
        <begin position="207"/>
        <end position="233"/>
    </location>
</feature>
<feature type="region of interest" description="Disordered" evidence="2">
    <location>
        <begin position="337"/>
        <end position="393"/>
    </location>
</feature>
<dbReference type="Proteomes" id="UP000024404">
    <property type="component" value="Unassembled WGS sequence"/>
</dbReference>
<organism evidence="4 5">
    <name type="scientific">Onchocerca volvulus</name>
    <dbReference type="NCBI Taxonomy" id="6282"/>
    <lineage>
        <taxon>Eukaryota</taxon>
        <taxon>Metazoa</taxon>
        <taxon>Ecdysozoa</taxon>
        <taxon>Nematoda</taxon>
        <taxon>Chromadorea</taxon>
        <taxon>Rhabditida</taxon>
        <taxon>Spirurina</taxon>
        <taxon>Spiruromorpha</taxon>
        <taxon>Filarioidea</taxon>
        <taxon>Onchocercidae</taxon>
        <taxon>Onchocerca</taxon>
    </lineage>
</organism>
<proteinExistence type="predicted"/>
<evidence type="ECO:0000256" key="1">
    <source>
        <dbReference type="ARBA" id="ARBA00004123"/>
    </source>
</evidence>
<feature type="compositionally biased region" description="Low complexity" evidence="2">
    <location>
        <begin position="349"/>
        <end position="365"/>
    </location>
</feature>
<dbReference type="Gene3D" id="1.10.10.60">
    <property type="entry name" value="Homeodomain-like"/>
    <property type="match status" value="1"/>
</dbReference>
<dbReference type="GO" id="GO:0005634">
    <property type="term" value="C:nucleus"/>
    <property type="evidence" value="ECO:0007669"/>
    <property type="project" value="UniProtKB-SubCell"/>
</dbReference>
<feature type="compositionally biased region" description="Polar residues" evidence="2">
    <location>
        <begin position="676"/>
        <end position="693"/>
    </location>
</feature>
<dbReference type="InterPro" id="IPR007889">
    <property type="entry name" value="HTH_Psq"/>
</dbReference>
<dbReference type="EMBL" id="CMVM020000240">
    <property type="status" value="NOT_ANNOTATED_CDS"/>
    <property type="molecule type" value="Genomic_DNA"/>
</dbReference>
<reference evidence="4" key="2">
    <citation type="submission" date="2022-06" db="UniProtKB">
        <authorList>
            <consortium name="EnsemblMetazoa"/>
        </authorList>
    </citation>
    <scope>IDENTIFICATION</scope>
</reference>
<dbReference type="GO" id="GO:0003677">
    <property type="term" value="F:DNA binding"/>
    <property type="evidence" value="ECO:0007669"/>
    <property type="project" value="InterPro"/>
</dbReference>
<dbReference type="SUPFAM" id="SSF46689">
    <property type="entry name" value="Homeodomain-like"/>
    <property type="match status" value="1"/>
</dbReference>
<feature type="region of interest" description="Disordered" evidence="2">
    <location>
        <begin position="676"/>
        <end position="696"/>
    </location>
</feature>
<dbReference type="AlphaFoldDB" id="A0A8R1U042"/>
<feature type="compositionally biased region" description="Low complexity" evidence="2">
    <location>
        <begin position="32"/>
        <end position="69"/>
    </location>
</feature>
<keyword evidence="5" id="KW-1185">Reference proteome</keyword>
<sequence length="803" mass="89428">MLQNAKNSSSSSRSSGNNKSNKNEENDDDGVDNGCNDETGGDTGDSNTSSNGNINGINNGDSNSSSSGGAFQPVKPRVVGNLSPVAFCVESATTTTTTTAKKTDESIMVRANHHHHHHHHQHIDEMAVDSSTPSTTTTERRKKKPYKELTLEEKVQLIRLAEENAGMSQASIAERYSIAKSNVCRILQRKHEYLRAYEWAGFAGSRKRKLRGDPQQQQQHHHQQQQQQQSRSNTRNFNILQTKMTNATNCTVSPNNHSTNYAELATERTNNNDNNLIVPQRPTAIIQRGNETLRAHMYKQHQISRMFMCRCCNWAFPDKTSLHMHMQAKEEGKTISVPVIGKGNPPVSHQNQHQQEQQQQQQNENLSGQSGLTEKARNSPQLSTLHVPQPRVPATNPFAPLQLHSLVGLAPQQAVSLAEQTSLQAAAASLFPPMALLRDASGSGTHVDDLMSKLRERLILNNLVAQSSFGLAAWLSTYPKMEMDQSNGNDGNSVDICSSKNSDVNLAAEEDEINVDKEYDDDMMTDRNSTEQQQSRIMGLNGKYAKVVKVETAVLEANSNYNNNHNNNNHNIERPKSAYEIADDKKMLHESLLRPASNAAFGIISSKTMPNLHSAINYNNSSPKNGTLLFKNNECKNFLNNNSNNKIGNIIMNNRKNNNNNTNKGMHIINELSDSVESHISPSETHSSTSNGASPHASRECYECAIYRGKLAMAENRCRYLEGKTATLQSDAIRFSTRMTASENSARQFEQEGRFLREQNEILQRKILECQEKTLAFMQADQATNAQAVALYLNDILKTTFLR</sequence>
<feature type="region of interest" description="Disordered" evidence="2">
    <location>
        <begin position="113"/>
        <end position="144"/>
    </location>
</feature>
<dbReference type="InterPro" id="IPR009057">
    <property type="entry name" value="Homeodomain-like_sf"/>
</dbReference>
<evidence type="ECO:0000313" key="5">
    <source>
        <dbReference type="Proteomes" id="UP000024404"/>
    </source>
</evidence>
<feature type="domain" description="HTH psq-type" evidence="3">
    <location>
        <begin position="143"/>
        <end position="195"/>
    </location>
</feature>
<feature type="compositionally biased region" description="Low complexity" evidence="2">
    <location>
        <begin position="1"/>
        <end position="20"/>
    </location>
</feature>
<dbReference type="EnsemblMetazoa" id="OVOC8021.1">
    <property type="protein sequence ID" value="OVOC8021.1"/>
    <property type="gene ID" value="WBGene00244830"/>
</dbReference>
<evidence type="ECO:0000313" key="4">
    <source>
        <dbReference type="EnsemblMetazoa" id="OVOC8021.1"/>
    </source>
</evidence>